<organism evidence="1 2">
    <name type="scientific">Nelumbo nucifera</name>
    <name type="common">Sacred lotus</name>
    <dbReference type="NCBI Taxonomy" id="4432"/>
    <lineage>
        <taxon>Eukaryota</taxon>
        <taxon>Viridiplantae</taxon>
        <taxon>Streptophyta</taxon>
        <taxon>Embryophyta</taxon>
        <taxon>Tracheophyta</taxon>
        <taxon>Spermatophyta</taxon>
        <taxon>Magnoliopsida</taxon>
        <taxon>Proteales</taxon>
        <taxon>Nelumbonaceae</taxon>
        <taxon>Nelumbo</taxon>
    </lineage>
</organism>
<evidence type="ECO:0000313" key="1">
    <source>
        <dbReference type="EMBL" id="DAD39003.1"/>
    </source>
</evidence>
<evidence type="ECO:0000313" key="2">
    <source>
        <dbReference type="Proteomes" id="UP000607653"/>
    </source>
</evidence>
<keyword evidence="2" id="KW-1185">Reference proteome</keyword>
<name>A0A822Z3B5_NELNU</name>
<proteinExistence type="predicted"/>
<dbReference type="AlphaFoldDB" id="A0A822Z3B5"/>
<dbReference type="EMBL" id="DUZY01000005">
    <property type="protein sequence ID" value="DAD39003.1"/>
    <property type="molecule type" value="Genomic_DNA"/>
</dbReference>
<dbReference type="Proteomes" id="UP000607653">
    <property type="component" value="Unassembled WGS sequence"/>
</dbReference>
<comment type="caution">
    <text evidence="1">The sequence shown here is derived from an EMBL/GenBank/DDBJ whole genome shotgun (WGS) entry which is preliminary data.</text>
</comment>
<reference evidence="1 2" key="1">
    <citation type="journal article" date="2020" name="Mol. Biol. Evol.">
        <title>Distinct Expression and Methylation Patterns for Genes with Different Fates following a Single Whole-Genome Duplication in Flowering Plants.</title>
        <authorList>
            <person name="Shi T."/>
            <person name="Rahmani R.S."/>
            <person name="Gugger P.F."/>
            <person name="Wang M."/>
            <person name="Li H."/>
            <person name="Zhang Y."/>
            <person name="Li Z."/>
            <person name="Wang Q."/>
            <person name="Van de Peer Y."/>
            <person name="Marchal K."/>
            <person name="Chen J."/>
        </authorList>
    </citation>
    <scope>NUCLEOTIDE SEQUENCE [LARGE SCALE GENOMIC DNA]</scope>
    <source>
        <tissue evidence="1">Leaf</tissue>
    </source>
</reference>
<protein>
    <submittedName>
        <fullName evidence="1">Uncharacterized protein</fullName>
    </submittedName>
</protein>
<gene>
    <name evidence="1" type="ORF">HUJ06_013326</name>
</gene>
<sequence>MALVIRCLVEDHKSLQPLIKEQNSSERLSLYPEDAGVQACADKDVAAYEFVPGEPR</sequence>
<accession>A0A822Z3B5</accession>